<dbReference type="AlphaFoldDB" id="A0A5P8VYU4"/>
<name>A0A5P8VYU4_9NOSO</name>
<proteinExistence type="predicted"/>
<sequence>MNQRQIANIKANNRRIELFPFITKQKVLCTKRSGLYSCLFA</sequence>
<dbReference type="Proteomes" id="UP000326678">
    <property type="component" value="Chromosome Gxm1"/>
</dbReference>
<dbReference type="KEGG" id="nsh:GXM_03034"/>
<accession>A0A5P8VYU4</accession>
<evidence type="ECO:0000313" key="1">
    <source>
        <dbReference type="EMBL" id="QFS45557.1"/>
    </source>
</evidence>
<protein>
    <submittedName>
        <fullName evidence="1">Uncharacterized protein</fullName>
    </submittedName>
</protein>
<dbReference type="EMBL" id="CP045226">
    <property type="protein sequence ID" value="QFS45557.1"/>
    <property type="molecule type" value="Genomic_DNA"/>
</dbReference>
<organism evidence="1 2">
    <name type="scientific">Nostoc sphaeroides CCNUC1</name>
    <dbReference type="NCBI Taxonomy" id="2653204"/>
    <lineage>
        <taxon>Bacteria</taxon>
        <taxon>Bacillati</taxon>
        <taxon>Cyanobacteriota</taxon>
        <taxon>Cyanophyceae</taxon>
        <taxon>Nostocales</taxon>
        <taxon>Nostocaceae</taxon>
        <taxon>Nostoc</taxon>
    </lineage>
</organism>
<evidence type="ECO:0000313" key="2">
    <source>
        <dbReference type="Proteomes" id="UP000326678"/>
    </source>
</evidence>
<reference evidence="1 2" key="1">
    <citation type="submission" date="2019-10" db="EMBL/GenBank/DDBJ databases">
        <title>Genomic and transcriptomic insights into the perfect genentic adaptation of a filamentous nitrogen-fixing cyanobacterium to rice fields.</title>
        <authorList>
            <person name="Chen Z."/>
        </authorList>
    </citation>
    <scope>NUCLEOTIDE SEQUENCE [LARGE SCALE GENOMIC DNA]</scope>
    <source>
        <strain evidence="1">CCNUC1</strain>
    </source>
</reference>
<keyword evidence="2" id="KW-1185">Reference proteome</keyword>
<gene>
    <name evidence="1" type="ORF">GXM_03034</name>
</gene>